<feature type="region of interest" description="Disordered" evidence="1">
    <location>
        <begin position="212"/>
        <end position="249"/>
    </location>
</feature>
<dbReference type="SUPFAM" id="SSF57756">
    <property type="entry name" value="Retrovirus zinc finger-like domains"/>
    <property type="match status" value="1"/>
</dbReference>
<dbReference type="GO" id="GO:0008270">
    <property type="term" value="F:zinc ion binding"/>
    <property type="evidence" value="ECO:0007669"/>
    <property type="project" value="InterPro"/>
</dbReference>
<sequence length="470" mass="52587">MASSSSSSREANVPFFKGENYNLWSLMMKTMFRSKDLWSLVEKGFSGEGDGARLNESMKKDAKALFLIQQALDPRVLIRISEAKTAKEAWDIIKTEFQGDPSTLTVELHSLHREFDTARMKRGENMQAFVSRVLDVVHRIRIMGEECPQKTVVAKILRSLSPRISQVVHSLIAAKDLNTLTIDVLSGVLRSHELILNLDGEQDEDKALHVKSTPFGEHSHRGGRGRGRSNFRGRGRGRGRSYDGGHSTEASKQHKNVQCFICKKYGHVKAQCWFRNKEANVTEETKGKEEEEGVAFMACDEVSEDGGTGIIYSGCSNHMLGEERLFKCIEATPKQSIRLGDGKILPIEGVGTVALRSNYGKTTILNNVQFVPNLAHNLLSVGQLMSSGYDVEFTEGECIIKEAKTKIQVAHVSMTSHRLFPLGDENVGVANVVQSKTNNANLWHKSWVFFLERKSDALQQFKQFKLLVNK</sequence>
<evidence type="ECO:0000259" key="2">
    <source>
        <dbReference type="Pfam" id="PF22936"/>
    </source>
</evidence>
<proteinExistence type="predicted"/>
<dbReference type="Proteomes" id="UP001515500">
    <property type="component" value="Chromosome 17"/>
</dbReference>
<protein>
    <submittedName>
        <fullName evidence="4">Uncharacterized protein LOC120281110</fullName>
    </submittedName>
</protein>
<evidence type="ECO:0000256" key="1">
    <source>
        <dbReference type="SAM" id="MobiDB-lite"/>
    </source>
</evidence>
<dbReference type="PANTHER" id="PTHR35317">
    <property type="entry name" value="OS04G0629600 PROTEIN"/>
    <property type="match status" value="1"/>
</dbReference>
<dbReference type="GeneID" id="120281110"/>
<gene>
    <name evidence="4" type="primary">LOC120281110</name>
</gene>
<dbReference type="InterPro" id="IPR054722">
    <property type="entry name" value="PolX-like_BBD"/>
</dbReference>
<dbReference type="PANTHER" id="PTHR35317:SF35">
    <property type="entry name" value="DUF4219 DOMAIN-CONTAINING PROTEIN"/>
    <property type="match status" value="1"/>
</dbReference>
<feature type="compositionally biased region" description="Basic residues" evidence="1">
    <location>
        <begin position="221"/>
        <end position="239"/>
    </location>
</feature>
<dbReference type="GO" id="GO:0003676">
    <property type="term" value="F:nucleic acid binding"/>
    <property type="evidence" value="ECO:0007669"/>
    <property type="project" value="InterPro"/>
</dbReference>
<feature type="domain" description="Retrovirus-related Pol polyprotein from transposon TNT 1-94-like beta-barrel" evidence="2">
    <location>
        <begin position="311"/>
        <end position="389"/>
    </location>
</feature>
<keyword evidence="3" id="KW-1185">Reference proteome</keyword>
<reference evidence="4" key="1">
    <citation type="submission" date="2025-08" db="UniProtKB">
        <authorList>
            <consortium name="RefSeq"/>
        </authorList>
    </citation>
    <scope>IDENTIFICATION</scope>
</reference>
<dbReference type="AlphaFoldDB" id="A0AB40CXN9"/>
<evidence type="ECO:0000313" key="3">
    <source>
        <dbReference type="Proteomes" id="UP001515500"/>
    </source>
</evidence>
<dbReference type="InterPro" id="IPR036875">
    <property type="entry name" value="Znf_CCHC_sf"/>
</dbReference>
<organism evidence="3 4">
    <name type="scientific">Dioscorea cayennensis subsp. rotundata</name>
    <name type="common">White Guinea yam</name>
    <name type="synonym">Dioscorea rotundata</name>
    <dbReference type="NCBI Taxonomy" id="55577"/>
    <lineage>
        <taxon>Eukaryota</taxon>
        <taxon>Viridiplantae</taxon>
        <taxon>Streptophyta</taxon>
        <taxon>Embryophyta</taxon>
        <taxon>Tracheophyta</taxon>
        <taxon>Spermatophyta</taxon>
        <taxon>Magnoliopsida</taxon>
        <taxon>Liliopsida</taxon>
        <taxon>Dioscoreales</taxon>
        <taxon>Dioscoreaceae</taxon>
        <taxon>Dioscorea</taxon>
    </lineage>
</organism>
<name>A0AB40CXN9_DIOCR</name>
<evidence type="ECO:0000313" key="4">
    <source>
        <dbReference type="RefSeq" id="XP_039143968.1"/>
    </source>
</evidence>
<dbReference type="Pfam" id="PF14223">
    <property type="entry name" value="Retrotran_gag_2"/>
    <property type="match status" value="1"/>
</dbReference>
<dbReference type="RefSeq" id="XP_039143968.1">
    <property type="nucleotide sequence ID" value="XM_039288034.1"/>
</dbReference>
<accession>A0AB40CXN9</accession>
<dbReference type="Pfam" id="PF22936">
    <property type="entry name" value="Pol_BBD"/>
    <property type="match status" value="1"/>
</dbReference>